<sequence length="336" mass="37315">MPQTYLTTLTEFTHFLIAYIHTLLYLRTLYPHSSFVTSSFHNTSIHQSRHPAVCDWIRDAVSSVKESLLSGGVSRIAVVIFSTNTTGKGNGSPKILERFMLDVSKFPVMDKELRNVEIEWESESESGSGSPSSFQEEEGEDRNEDDYRDHDEDGQVNKAGNEEENVDDAGAEEAVEMGNENEHEHDKDEDHPETRKKRQKASEVYATNLSESFRAALITLTTRCAQLAPLPPHCSFNISIELKDEADADPPIGHPQPWIPVQPSLQKTGRIGMEIKDGAEKKDEGGDLGGVRVTPIRTVEAGVFRFETWVEEGKAKFEILDEQGVAAKEGLVASVG</sequence>
<dbReference type="PROSITE" id="PS50815">
    <property type="entry name" value="HORMA"/>
    <property type="match status" value="1"/>
</dbReference>
<dbReference type="InterPro" id="IPR036570">
    <property type="entry name" value="HORMA_dom_sf"/>
</dbReference>
<evidence type="ECO:0000256" key="1">
    <source>
        <dbReference type="ARBA" id="ARBA00010348"/>
    </source>
</evidence>
<evidence type="ECO:0000313" key="5">
    <source>
        <dbReference type="Proteomes" id="UP000799428"/>
    </source>
</evidence>
<feature type="compositionally biased region" description="Basic and acidic residues" evidence="2">
    <location>
        <begin position="145"/>
        <end position="155"/>
    </location>
</feature>
<proteinExistence type="inferred from homology"/>
<dbReference type="Gene3D" id="3.30.900.10">
    <property type="entry name" value="HORMA domain"/>
    <property type="match status" value="1"/>
</dbReference>
<dbReference type="PANTHER" id="PTHR11842:SF10">
    <property type="entry name" value="MITOTIC SPINDLE ASSEMBLY CHECKPOINT PROTEIN MAD2B"/>
    <property type="match status" value="1"/>
</dbReference>
<dbReference type="GO" id="GO:0016035">
    <property type="term" value="C:zeta DNA polymerase complex"/>
    <property type="evidence" value="ECO:0007669"/>
    <property type="project" value="TreeGrafter"/>
</dbReference>
<dbReference type="PANTHER" id="PTHR11842">
    <property type="entry name" value="MITOTIC SPINDLE ASSEMBLY CHECKPOINT PROTEIN MAD2"/>
    <property type="match status" value="1"/>
</dbReference>
<feature type="compositionally biased region" description="Low complexity" evidence="2">
    <location>
        <begin position="125"/>
        <end position="134"/>
    </location>
</feature>
<evidence type="ECO:0000313" key="4">
    <source>
        <dbReference type="EMBL" id="KAF2704473.1"/>
    </source>
</evidence>
<comment type="similarity">
    <text evidence="1">Belongs to the MAD2 family.</text>
</comment>
<dbReference type="InterPro" id="IPR003511">
    <property type="entry name" value="HORMA_dom"/>
</dbReference>
<dbReference type="InterPro" id="IPR045091">
    <property type="entry name" value="Mad2-like"/>
</dbReference>
<feature type="compositionally biased region" description="Basic and acidic residues" evidence="2">
    <location>
        <begin position="180"/>
        <end position="193"/>
    </location>
</feature>
<feature type="compositionally biased region" description="Acidic residues" evidence="2">
    <location>
        <begin position="135"/>
        <end position="144"/>
    </location>
</feature>
<keyword evidence="4" id="KW-0238">DNA-binding</keyword>
<dbReference type="OrthoDB" id="21254at2759"/>
<keyword evidence="5" id="KW-1185">Reference proteome</keyword>
<dbReference type="AlphaFoldDB" id="A0A6G1JVW5"/>
<dbReference type="EMBL" id="MU005782">
    <property type="protein sequence ID" value="KAF2704473.1"/>
    <property type="molecule type" value="Genomic_DNA"/>
</dbReference>
<dbReference type="GO" id="GO:0003677">
    <property type="term" value="F:DNA binding"/>
    <property type="evidence" value="ECO:0007669"/>
    <property type="project" value="UniProtKB-KW"/>
</dbReference>
<gene>
    <name evidence="4" type="ORF">K504DRAFT_461232</name>
</gene>
<reference evidence="4" key="1">
    <citation type="journal article" date="2020" name="Stud. Mycol.">
        <title>101 Dothideomycetes genomes: a test case for predicting lifestyles and emergence of pathogens.</title>
        <authorList>
            <person name="Haridas S."/>
            <person name="Albert R."/>
            <person name="Binder M."/>
            <person name="Bloem J."/>
            <person name="Labutti K."/>
            <person name="Salamov A."/>
            <person name="Andreopoulos B."/>
            <person name="Baker S."/>
            <person name="Barry K."/>
            <person name="Bills G."/>
            <person name="Bluhm B."/>
            <person name="Cannon C."/>
            <person name="Castanera R."/>
            <person name="Culley D."/>
            <person name="Daum C."/>
            <person name="Ezra D."/>
            <person name="Gonzalez J."/>
            <person name="Henrissat B."/>
            <person name="Kuo A."/>
            <person name="Liang C."/>
            <person name="Lipzen A."/>
            <person name="Lutzoni F."/>
            <person name="Magnuson J."/>
            <person name="Mondo S."/>
            <person name="Nolan M."/>
            <person name="Ohm R."/>
            <person name="Pangilinan J."/>
            <person name="Park H.-J."/>
            <person name="Ramirez L."/>
            <person name="Alfaro M."/>
            <person name="Sun H."/>
            <person name="Tritt A."/>
            <person name="Yoshinaga Y."/>
            <person name="Zwiers L.-H."/>
            <person name="Turgeon B."/>
            <person name="Goodwin S."/>
            <person name="Spatafora J."/>
            <person name="Crous P."/>
            <person name="Grigoriev I."/>
        </authorList>
    </citation>
    <scope>NUCLEOTIDE SEQUENCE</scope>
    <source>
        <strain evidence="4">CBS 279.74</strain>
    </source>
</reference>
<name>A0A6G1JVW5_9PLEO</name>
<organism evidence="4 5">
    <name type="scientific">Pleomassaria siparia CBS 279.74</name>
    <dbReference type="NCBI Taxonomy" id="1314801"/>
    <lineage>
        <taxon>Eukaryota</taxon>
        <taxon>Fungi</taxon>
        <taxon>Dikarya</taxon>
        <taxon>Ascomycota</taxon>
        <taxon>Pezizomycotina</taxon>
        <taxon>Dothideomycetes</taxon>
        <taxon>Pleosporomycetidae</taxon>
        <taxon>Pleosporales</taxon>
        <taxon>Pleomassariaceae</taxon>
        <taxon>Pleomassaria</taxon>
    </lineage>
</organism>
<feature type="compositionally biased region" description="Acidic residues" evidence="2">
    <location>
        <begin position="162"/>
        <end position="175"/>
    </location>
</feature>
<evidence type="ECO:0000256" key="2">
    <source>
        <dbReference type="SAM" id="MobiDB-lite"/>
    </source>
</evidence>
<dbReference type="Proteomes" id="UP000799428">
    <property type="component" value="Unassembled WGS sequence"/>
</dbReference>
<dbReference type="Pfam" id="PF02301">
    <property type="entry name" value="HORMA"/>
    <property type="match status" value="1"/>
</dbReference>
<accession>A0A6G1JVW5</accession>
<protein>
    <submittedName>
        <fullName evidence="4">DNA-binding protein</fullName>
    </submittedName>
</protein>
<dbReference type="SUPFAM" id="SSF56019">
    <property type="entry name" value="The spindle assembly checkpoint protein mad2"/>
    <property type="match status" value="1"/>
</dbReference>
<evidence type="ECO:0000259" key="3">
    <source>
        <dbReference type="PROSITE" id="PS50815"/>
    </source>
</evidence>
<feature type="domain" description="HORMA" evidence="3">
    <location>
        <begin position="6"/>
        <end position="303"/>
    </location>
</feature>
<feature type="region of interest" description="Disordered" evidence="2">
    <location>
        <begin position="118"/>
        <end position="203"/>
    </location>
</feature>